<sequence length="38" mass="4639">MRRERTLAYAFSHQVINSSAYFRYGMLNIWINYLVKEP</sequence>
<dbReference type="AlphaFoldDB" id="A0A2P2JWM1"/>
<reference evidence="1" key="1">
    <citation type="submission" date="2018-02" db="EMBL/GenBank/DDBJ databases">
        <title>Rhizophora mucronata_Transcriptome.</title>
        <authorList>
            <person name="Meera S.P."/>
            <person name="Sreeshan A."/>
            <person name="Augustine A."/>
        </authorList>
    </citation>
    <scope>NUCLEOTIDE SEQUENCE</scope>
    <source>
        <tissue evidence="1">Leaf</tissue>
    </source>
</reference>
<evidence type="ECO:0000313" key="1">
    <source>
        <dbReference type="EMBL" id="MBW97877.1"/>
    </source>
</evidence>
<protein>
    <submittedName>
        <fullName evidence="1">Uncharacterized protein</fullName>
    </submittedName>
</protein>
<name>A0A2P2JWM1_RHIMU</name>
<organism evidence="1">
    <name type="scientific">Rhizophora mucronata</name>
    <name type="common">Asiatic mangrove</name>
    <dbReference type="NCBI Taxonomy" id="61149"/>
    <lineage>
        <taxon>Eukaryota</taxon>
        <taxon>Viridiplantae</taxon>
        <taxon>Streptophyta</taxon>
        <taxon>Embryophyta</taxon>
        <taxon>Tracheophyta</taxon>
        <taxon>Spermatophyta</taxon>
        <taxon>Magnoliopsida</taxon>
        <taxon>eudicotyledons</taxon>
        <taxon>Gunneridae</taxon>
        <taxon>Pentapetalae</taxon>
        <taxon>rosids</taxon>
        <taxon>fabids</taxon>
        <taxon>Malpighiales</taxon>
        <taxon>Rhizophoraceae</taxon>
        <taxon>Rhizophora</taxon>
    </lineage>
</organism>
<accession>A0A2P2JWM1</accession>
<dbReference type="EMBL" id="GGEC01017394">
    <property type="protein sequence ID" value="MBW97877.1"/>
    <property type="molecule type" value="Transcribed_RNA"/>
</dbReference>
<proteinExistence type="predicted"/>